<organism evidence="3">
    <name type="scientific">Methanobacterium veterum</name>
    <dbReference type="NCBI Taxonomy" id="408577"/>
    <lineage>
        <taxon>Archaea</taxon>
        <taxon>Methanobacteriati</taxon>
        <taxon>Methanobacteriota</taxon>
        <taxon>Methanomada group</taxon>
        <taxon>Methanobacteria</taxon>
        <taxon>Methanobacteriales</taxon>
        <taxon>Methanobacteriaceae</taxon>
        <taxon>Methanobacterium</taxon>
    </lineage>
</organism>
<dbReference type="PANTHER" id="PTHR42685:SF22">
    <property type="entry name" value="CONDITIONED MEDIUM FACTOR RECEPTOR 1"/>
    <property type="match status" value="1"/>
</dbReference>
<dbReference type="Proteomes" id="UP001068021">
    <property type="component" value="Unassembled WGS sequence"/>
</dbReference>
<dbReference type="EMBL" id="JAPVER010000020">
    <property type="protein sequence ID" value="MCZ3367037.1"/>
    <property type="molecule type" value="Genomic_DNA"/>
</dbReference>
<dbReference type="AlphaFoldDB" id="A0A9E5DPD1"/>
<reference evidence="3" key="1">
    <citation type="submission" date="2022-12" db="EMBL/GenBank/DDBJ databases">
        <title>Reclassification of two methanogenic archaea species isolated from the Kolyma lowland permafrost.</title>
        <authorList>
            <person name="Trubitsyn V.E."/>
            <person name="Rivkina E.M."/>
            <person name="Shcherbakova V.A."/>
        </authorList>
    </citation>
    <scope>NUCLEOTIDE SEQUENCE</scope>
    <source>
        <strain evidence="2">M2</strain>
        <strain evidence="3">MK4</strain>
    </source>
</reference>
<dbReference type="InterPro" id="IPR036188">
    <property type="entry name" value="FAD/NAD-bd_sf"/>
</dbReference>
<dbReference type="SUPFAM" id="SSF51905">
    <property type="entry name" value="FAD/NAD(P)-binding domain"/>
    <property type="match status" value="1"/>
</dbReference>
<dbReference type="PRINTS" id="PR00420">
    <property type="entry name" value="RNGMNOXGNASE"/>
</dbReference>
<dbReference type="InterPro" id="IPR050407">
    <property type="entry name" value="Geranylgeranyl_reductase"/>
</dbReference>
<dbReference type="RefSeq" id="WP_048080610.1">
    <property type="nucleotide sequence ID" value="NZ_JAPVER010000020.1"/>
</dbReference>
<keyword evidence="3" id="KW-0560">Oxidoreductase</keyword>
<dbReference type="GO" id="GO:0004497">
    <property type="term" value="F:monooxygenase activity"/>
    <property type="evidence" value="ECO:0007669"/>
    <property type="project" value="UniProtKB-KW"/>
</dbReference>
<evidence type="ECO:0000313" key="3">
    <source>
        <dbReference type="EMBL" id="MCZ3373816.1"/>
    </source>
</evidence>
<dbReference type="EMBL" id="JAPVES010000030">
    <property type="protein sequence ID" value="MCZ3373816.1"/>
    <property type="molecule type" value="Genomic_DNA"/>
</dbReference>
<dbReference type="Pfam" id="PF01494">
    <property type="entry name" value="FAD_binding_3"/>
    <property type="match status" value="1"/>
</dbReference>
<gene>
    <name evidence="3" type="ORF">O3H35_14290</name>
    <name evidence="2" type="ORF">O3H54_14205</name>
</gene>
<accession>A0A9E5DPD1</accession>
<evidence type="ECO:0000259" key="1">
    <source>
        <dbReference type="Pfam" id="PF01494"/>
    </source>
</evidence>
<dbReference type="InterPro" id="IPR002938">
    <property type="entry name" value="FAD-bd"/>
</dbReference>
<keyword evidence="4" id="KW-1185">Reference proteome</keyword>
<evidence type="ECO:0000313" key="2">
    <source>
        <dbReference type="EMBL" id="MCZ3367037.1"/>
    </source>
</evidence>
<protein>
    <submittedName>
        <fullName evidence="3">FAD-dependent monooxygenase</fullName>
    </submittedName>
</protein>
<dbReference type="PANTHER" id="PTHR42685">
    <property type="entry name" value="GERANYLGERANYL DIPHOSPHATE REDUCTASE"/>
    <property type="match status" value="1"/>
</dbReference>
<name>A0A9E5DPD1_9EURY</name>
<proteinExistence type="predicted"/>
<dbReference type="GO" id="GO:0071949">
    <property type="term" value="F:FAD binding"/>
    <property type="evidence" value="ECO:0007669"/>
    <property type="project" value="InterPro"/>
</dbReference>
<feature type="domain" description="FAD-binding" evidence="1">
    <location>
        <begin position="2"/>
        <end position="160"/>
    </location>
</feature>
<dbReference type="Proteomes" id="UP001074446">
    <property type="component" value="Unassembled WGS sequence"/>
</dbReference>
<comment type="caution">
    <text evidence="3">The sequence shown here is derived from an EMBL/GenBank/DDBJ whole genome shotgun (WGS) entry which is preliminary data.</text>
</comment>
<sequence>MYDVMVIGAGPAGCMTAKRLADADYNVLLVERMKIPREKSCSGILIKKSINLIENEFGKIPHSVLCKPHISKGIIITNEKNQTFKFESDGLNVWRSLFDEWLALKAQSAGAELRQSTSALSCKEKHDHVSVKLHDSEIYEERARIIVACDGAGSIVKRNLFKKSKNYVFTYQTFCKGTIDLDPDFFHAFLDPQLSQYDAWFNVKDDFLIFGVGIKEPSTMKMYHSRFFSFLNSKFNVKIESCVKDEVGIMPGVMPGCPLDLGTGRILFAGEAANFLNPIGEGISSALTSGYGAAEAVKSVYKTNNFSVKSLINTYKCNILPEKEYMTRQWTILAGMSSKFSYMK</sequence>
<keyword evidence="3" id="KW-0503">Monooxygenase</keyword>
<evidence type="ECO:0000313" key="4">
    <source>
        <dbReference type="Proteomes" id="UP001068021"/>
    </source>
</evidence>
<dbReference type="Gene3D" id="3.50.50.60">
    <property type="entry name" value="FAD/NAD(P)-binding domain"/>
    <property type="match status" value="1"/>
</dbReference>